<evidence type="ECO:0000313" key="5">
    <source>
        <dbReference type="Proteomes" id="UP000185904"/>
    </source>
</evidence>
<dbReference type="RefSeq" id="XP_022502206.1">
    <property type="nucleotide sequence ID" value="XM_022641673.1"/>
</dbReference>
<evidence type="ECO:0000313" key="4">
    <source>
        <dbReference type="EMBL" id="OAL37194.1"/>
    </source>
</evidence>
<evidence type="ECO:0000256" key="2">
    <source>
        <dbReference type="SAM" id="MobiDB-lite"/>
    </source>
</evidence>
<dbReference type="EMBL" id="LVCJ01000016">
    <property type="protein sequence ID" value="OAL37194.1"/>
    <property type="molecule type" value="Genomic_DNA"/>
</dbReference>
<dbReference type="AlphaFoldDB" id="A0A178D748"/>
<dbReference type="EC" id="2.1.2.9" evidence="1"/>
<feature type="region of interest" description="Disordered" evidence="2">
    <location>
        <begin position="16"/>
        <end position="58"/>
    </location>
</feature>
<feature type="compositionally biased region" description="Low complexity" evidence="2">
    <location>
        <begin position="39"/>
        <end position="57"/>
    </location>
</feature>
<reference evidence="4 5" key="1">
    <citation type="submission" date="2016-03" db="EMBL/GenBank/DDBJ databases">
        <title>The draft genome sequence of Fonsecaea nubica causative agent of cutaneous subcutaneous infection in human host.</title>
        <authorList>
            <person name="Costa F."/>
            <person name="Sybren D.H."/>
            <person name="Raittz R.T."/>
            <person name="Weiss V.A."/>
            <person name="Leao A.C."/>
            <person name="Gomes R."/>
            <person name="De Souza E.M."/>
            <person name="Pedrosa F.O."/>
            <person name="Steffens M.B."/>
            <person name="Bombassaro A."/>
            <person name="Tadra-Sfeir M.Z."/>
            <person name="Moreno L.F."/>
            <person name="Najafzadeh M.J."/>
            <person name="Felipe M.S."/>
            <person name="Teixeira M."/>
            <person name="Sun J."/>
            <person name="Xi L."/>
            <person name="Castro M.A."/>
            <person name="Vicente V.A."/>
        </authorList>
    </citation>
    <scope>NUCLEOTIDE SEQUENCE [LARGE SCALE GENOMIC DNA]</scope>
    <source>
        <strain evidence="4 5">CBS 269.64</strain>
    </source>
</reference>
<dbReference type="OrthoDB" id="10268103at2759"/>
<dbReference type="InterPro" id="IPR002376">
    <property type="entry name" value="Formyl_transf_N"/>
</dbReference>
<proteinExistence type="predicted"/>
<dbReference type="Proteomes" id="UP000185904">
    <property type="component" value="Unassembled WGS sequence"/>
</dbReference>
<dbReference type="SUPFAM" id="SSF53328">
    <property type="entry name" value="Formyltransferase"/>
    <property type="match status" value="1"/>
</dbReference>
<comment type="caution">
    <text evidence="4">The sequence shown here is derived from an EMBL/GenBank/DDBJ whole genome shotgun (WGS) entry which is preliminary data.</text>
</comment>
<keyword evidence="5" id="KW-1185">Reference proteome</keyword>
<dbReference type="InterPro" id="IPR036477">
    <property type="entry name" value="Formyl_transf_N_sf"/>
</dbReference>
<sequence>MRSGVVMLSSNVYPPQSSVIPPRTRVRGADGSISPASDSGGVATKAAGTGTGSAAQSPPSFELLTISRSPVNDTARLASAFADKIKPTLGVQYNLAWTYGDYLNHVPARLGVNEALDSATDTFLTAFATLTDPLGKRSNPVLLEKYGQTLASLRRCLDDPVKARSPETLCAILFLWNCQQFIWQRNGPITAHADGVAQILKLRGNVDKYHDPFESNLLLSLRAVVVSAPSGGAKGSAVADVRHPFQLFDSLFNGRITFTDQEWVSMFDSQLYDLSPEGQAVQRLTRVPNLMRRSKAFLMGDLDSQDQLADLEKEAHALRAELEPALSLVRQRWEKVSANPDSVFPRKPHLAGLAHCHFLRSYALVLAIAILINETRLAVSLDAAEILQESHEFSLEIINLSRLASPYRPLGASALGVCLLTAETGAADAETKESARSLRMEFASDFQGYQNVEARQDLHLKSARSDDVDNDPLRILFCGTDQFSVASLQALAQYSKTPGSNVRSIDVVTRTDKRVGRGRKLVRPPAIKPAAQELGLPVHQIDTFRGWSPPTTAAACNLIVAVSFGLLIPPRILGAAKYGGLNVHPSMLPDLRGPAPIQWAIILGRERTGVSLQTLHPTRFDEGIVLDQTPPPGLEIPQPDDITAQELTSYLALIGAQMLVNAIRNRLYIPPHNAVGTSNMAGKDPTRAPKVTSELCAIDFEALTKPEILRRNRALQSLHGFVRFGPEPSQVLRINFGADMRDIRDGDVPEEVRVAAQAMPAGVPYAIIAAHENVNESSEPLIINARPDKYQEGCQIVIPTITVSSRAKGPGAGAAARAKLFSQPEIFGQTTIR</sequence>
<organism evidence="4 5">
    <name type="scientific">Fonsecaea nubica</name>
    <dbReference type="NCBI Taxonomy" id="856822"/>
    <lineage>
        <taxon>Eukaryota</taxon>
        <taxon>Fungi</taxon>
        <taxon>Dikarya</taxon>
        <taxon>Ascomycota</taxon>
        <taxon>Pezizomycotina</taxon>
        <taxon>Eurotiomycetes</taxon>
        <taxon>Chaetothyriomycetidae</taxon>
        <taxon>Chaetothyriales</taxon>
        <taxon>Herpotrichiellaceae</taxon>
        <taxon>Fonsecaea</taxon>
    </lineage>
</organism>
<dbReference type="GO" id="GO:0005739">
    <property type="term" value="C:mitochondrion"/>
    <property type="evidence" value="ECO:0007669"/>
    <property type="project" value="TreeGrafter"/>
</dbReference>
<evidence type="ECO:0000259" key="3">
    <source>
        <dbReference type="Pfam" id="PF00551"/>
    </source>
</evidence>
<dbReference type="Pfam" id="PF00551">
    <property type="entry name" value="Formyl_trans_N"/>
    <property type="match status" value="1"/>
</dbReference>
<accession>A0A178D748</accession>
<dbReference type="InterPro" id="IPR041711">
    <property type="entry name" value="Met-tRNA-FMT_N"/>
</dbReference>
<dbReference type="PANTHER" id="PTHR11138">
    <property type="entry name" value="METHIONYL-TRNA FORMYLTRANSFERASE"/>
    <property type="match status" value="1"/>
</dbReference>
<feature type="domain" description="Formyl transferase N-terminal" evidence="3">
    <location>
        <begin position="474"/>
        <end position="632"/>
    </location>
</feature>
<dbReference type="Gene3D" id="3.40.50.12230">
    <property type="match status" value="1"/>
</dbReference>
<gene>
    <name evidence="4" type="ORF">AYO20_03370</name>
</gene>
<evidence type="ECO:0000256" key="1">
    <source>
        <dbReference type="ARBA" id="ARBA00012261"/>
    </source>
</evidence>
<dbReference type="GeneID" id="34586792"/>
<protein>
    <recommendedName>
        <fullName evidence="1">methionyl-tRNA formyltransferase</fullName>
        <ecNumber evidence="1">2.1.2.9</ecNumber>
    </recommendedName>
</protein>
<dbReference type="PANTHER" id="PTHR11138:SF5">
    <property type="entry name" value="METHIONYL-TRNA FORMYLTRANSFERASE, MITOCHONDRIAL"/>
    <property type="match status" value="1"/>
</dbReference>
<dbReference type="GO" id="GO:0004479">
    <property type="term" value="F:methionyl-tRNA formyltransferase activity"/>
    <property type="evidence" value="ECO:0007669"/>
    <property type="project" value="UniProtKB-EC"/>
</dbReference>
<dbReference type="CDD" id="cd08646">
    <property type="entry name" value="FMT_core_Met-tRNA-FMT_N"/>
    <property type="match status" value="1"/>
</dbReference>
<name>A0A178D748_9EURO</name>